<keyword evidence="5 8" id="KW-0371">Homeobox</keyword>
<dbReference type="InterPro" id="IPR006563">
    <property type="entry name" value="POX_dom"/>
</dbReference>
<keyword evidence="6" id="KW-0804">Transcription</keyword>
<dbReference type="AlphaFoldDB" id="A0AAP0BJP6"/>
<dbReference type="SMART" id="SM00574">
    <property type="entry name" value="POX"/>
    <property type="match status" value="1"/>
</dbReference>
<dbReference type="Proteomes" id="UP001418222">
    <property type="component" value="Unassembled WGS sequence"/>
</dbReference>
<feature type="DNA-binding region" description="Homeobox" evidence="8">
    <location>
        <begin position="321"/>
        <end position="383"/>
    </location>
</feature>
<accession>A0AAP0BJP6</accession>
<protein>
    <submittedName>
        <fullName evidence="10">BEL1-like homeodomain protein 11</fullName>
    </submittedName>
</protein>
<evidence type="ECO:0000256" key="5">
    <source>
        <dbReference type="ARBA" id="ARBA00023155"/>
    </source>
</evidence>
<dbReference type="InterPro" id="IPR001356">
    <property type="entry name" value="HD"/>
</dbReference>
<dbReference type="EMBL" id="JBBWWQ010000007">
    <property type="protein sequence ID" value="KAK8942350.1"/>
    <property type="molecule type" value="Genomic_DNA"/>
</dbReference>
<reference evidence="10 11" key="1">
    <citation type="journal article" date="2022" name="Nat. Plants">
        <title>Genomes of leafy and leafless Platanthera orchids illuminate the evolution of mycoheterotrophy.</title>
        <authorList>
            <person name="Li M.H."/>
            <person name="Liu K.W."/>
            <person name="Li Z."/>
            <person name="Lu H.C."/>
            <person name="Ye Q.L."/>
            <person name="Zhang D."/>
            <person name="Wang J.Y."/>
            <person name="Li Y.F."/>
            <person name="Zhong Z.M."/>
            <person name="Liu X."/>
            <person name="Yu X."/>
            <person name="Liu D.K."/>
            <person name="Tu X.D."/>
            <person name="Liu B."/>
            <person name="Hao Y."/>
            <person name="Liao X.Y."/>
            <person name="Jiang Y.T."/>
            <person name="Sun W.H."/>
            <person name="Chen J."/>
            <person name="Chen Y.Q."/>
            <person name="Ai Y."/>
            <person name="Zhai J.W."/>
            <person name="Wu S.S."/>
            <person name="Zhou Z."/>
            <person name="Hsiao Y.Y."/>
            <person name="Wu W.L."/>
            <person name="Chen Y.Y."/>
            <person name="Lin Y.F."/>
            <person name="Hsu J.L."/>
            <person name="Li C.Y."/>
            <person name="Wang Z.W."/>
            <person name="Zhao X."/>
            <person name="Zhong W.Y."/>
            <person name="Ma X.K."/>
            <person name="Ma L."/>
            <person name="Huang J."/>
            <person name="Chen G.Z."/>
            <person name="Huang M.Z."/>
            <person name="Huang L."/>
            <person name="Peng D.H."/>
            <person name="Luo Y.B."/>
            <person name="Zou S.Q."/>
            <person name="Chen S.P."/>
            <person name="Lan S."/>
            <person name="Tsai W.C."/>
            <person name="Van de Peer Y."/>
            <person name="Liu Z.J."/>
        </authorList>
    </citation>
    <scope>NUCLEOTIDE SEQUENCE [LARGE SCALE GENOMIC DNA]</scope>
    <source>
        <strain evidence="10">Lor287</strain>
    </source>
</reference>
<dbReference type="CDD" id="cd00086">
    <property type="entry name" value="homeodomain"/>
    <property type="match status" value="1"/>
</dbReference>
<proteinExistence type="inferred from homology"/>
<dbReference type="Gene3D" id="1.10.10.60">
    <property type="entry name" value="Homeodomain-like"/>
    <property type="match status" value="1"/>
</dbReference>
<keyword evidence="4 8" id="KW-0238">DNA-binding</keyword>
<evidence type="ECO:0000256" key="7">
    <source>
        <dbReference type="ARBA" id="ARBA00023242"/>
    </source>
</evidence>
<evidence type="ECO:0000256" key="8">
    <source>
        <dbReference type="PROSITE-ProRule" id="PRU00108"/>
    </source>
</evidence>
<keyword evidence="7 8" id="KW-0539">Nucleus</keyword>
<evidence type="ECO:0000256" key="4">
    <source>
        <dbReference type="ARBA" id="ARBA00023125"/>
    </source>
</evidence>
<comment type="subcellular location">
    <subcellularLocation>
        <location evidence="1 8">Nucleus</location>
    </subcellularLocation>
</comment>
<gene>
    <name evidence="10" type="primary">BLH11</name>
    <name evidence="10" type="ORF">KSP39_PZI009613</name>
</gene>
<dbReference type="InterPro" id="IPR008422">
    <property type="entry name" value="KN_HD"/>
</dbReference>
<comment type="caution">
    <text evidence="10">The sequence shown here is derived from an EMBL/GenBank/DDBJ whole genome shotgun (WGS) entry which is preliminary data.</text>
</comment>
<dbReference type="Pfam" id="PF05920">
    <property type="entry name" value="Homeobox_KN"/>
    <property type="match status" value="1"/>
</dbReference>
<evidence type="ECO:0000313" key="11">
    <source>
        <dbReference type="Proteomes" id="UP001418222"/>
    </source>
</evidence>
<evidence type="ECO:0000256" key="6">
    <source>
        <dbReference type="ARBA" id="ARBA00023163"/>
    </source>
</evidence>
<evidence type="ECO:0000256" key="3">
    <source>
        <dbReference type="ARBA" id="ARBA00023015"/>
    </source>
</evidence>
<evidence type="ECO:0000256" key="2">
    <source>
        <dbReference type="ARBA" id="ARBA00006454"/>
    </source>
</evidence>
<dbReference type="PANTHER" id="PTHR11850">
    <property type="entry name" value="HOMEOBOX PROTEIN TRANSCRIPTION FACTORS"/>
    <property type="match status" value="1"/>
</dbReference>
<sequence length="402" mass="45459">MITQDLSEEPVSGVLPQSAISDMDVCPSHSGGLSYCSHWDGVDRAFIRPHNLPHCFQPVGAPIDRFIDPVSMRHKEDGFAGFGHLPGHGLSLRLGPELEPNNSRPYNCNQAHILENVARNKTMYGGVISLSCGKHPRDDCMICDGDIVSSSYTFGFSNTKFHDLIIDVLQKSPYLKAAQQLLNEVVCVSNSALELSSCKNVLRKNPIKGNMWAANSSKEKHEMCKMARLVTLQEELENRHNQYFHQIDELVSSFEAVGGVGSAAAYTTLTSQAMSKHFSNLGEAIITHIEYLREAFSKDVPRNHKQVESLQHLGMIRVRQIWRPLRGLPEDSVMVLRAWLFEHFLHPYPNDNEKLLLASKTGLTRNQISNWFINARVRLWKPMIEEMYREEFEEGEEDSNPT</sequence>
<dbReference type="GO" id="GO:0006355">
    <property type="term" value="P:regulation of DNA-templated transcription"/>
    <property type="evidence" value="ECO:0007669"/>
    <property type="project" value="InterPro"/>
</dbReference>
<keyword evidence="11" id="KW-1185">Reference proteome</keyword>
<comment type="similarity">
    <text evidence="2">Belongs to the TALE/BELL homeobox family.</text>
</comment>
<dbReference type="GO" id="GO:0005634">
    <property type="term" value="C:nucleus"/>
    <property type="evidence" value="ECO:0007669"/>
    <property type="project" value="UniProtKB-SubCell"/>
</dbReference>
<evidence type="ECO:0000313" key="10">
    <source>
        <dbReference type="EMBL" id="KAK8942350.1"/>
    </source>
</evidence>
<name>A0AAP0BJP6_9ASPA</name>
<dbReference type="SUPFAM" id="SSF46689">
    <property type="entry name" value="Homeodomain-like"/>
    <property type="match status" value="1"/>
</dbReference>
<dbReference type="InterPro" id="IPR009057">
    <property type="entry name" value="Homeodomain-like_sf"/>
</dbReference>
<evidence type="ECO:0000256" key="1">
    <source>
        <dbReference type="ARBA" id="ARBA00004123"/>
    </source>
</evidence>
<evidence type="ECO:0000259" key="9">
    <source>
        <dbReference type="PROSITE" id="PS50071"/>
    </source>
</evidence>
<organism evidence="10 11">
    <name type="scientific">Platanthera zijinensis</name>
    <dbReference type="NCBI Taxonomy" id="2320716"/>
    <lineage>
        <taxon>Eukaryota</taxon>
        <taxon>Viridiplantae</taxon>
        <taxon>Streptophyta</taxon>
        <taxon>Embryophyta</taxon>
        <taxon>Tracheophyta</taxon>
        <taxon>Spermatophyta</taxon>
        <taxon>Magnoliopsida</taxon>
        <taxon>Liliopsida</taxon>
        <taxon>Asparagales</taxon>
        <taxon>Orchidaceae</taxon>
        <taxon>Orchidoideae</taxon>
        <taxon>Orchideae</taxon>
        <taxon>Orchidinae</taxon>
        <taxon>Platanthera</taxon>
    </lineage>
</organism>
<dbReference type="PROSITE" id="PS50071">
    <property type="entry name" value="HOMEOBOX_2"/>
    <property type="match status" value="1"/>
</dbReference>
<dbReference type="InterPro" id="IPR050224">
    <property type="entry name" value="TALE_homeobox"/>
</dbReference>
<dbReference type="SMART" id="SM00389">
    <property type="entry name" value="HOX"/>
    <property type="match status" value="1"/>
</dbReference>
<feature type="domain" description="Homeobox" evidence="9">
    <location>
        <begin position="319"/>
        <end position="382"/>
    </location>
</feature>
<dbReference type="Pfam" id="PF07526">
    <property type="entry name" value="POX"/>
    <property type="match status" value="1"/>
</dbReference>
<keyword evidence="3" id="KW-0805">Transcription regulation</keyword>
<dbReference type="GO" id="GO:0003677">
    <property type="term" value="F:DNA binding"/>
    <property type="evidence" value="ECO:0007669"/>
    <property type="project" value="UniProtKB-UniRule"/>
</dbReference>